<evidence type="ECO:0000313" key="2">
    <source>
        <dbReference type="Proteomes" id="UP000076744"/>
    </source>
</evidence>
<dbReference type="Proteomes" id="UP000076744">
    <property type="component" value="Unassembled WGS sequence"/>
</dbReference>
<comment type="caution">
    <text evidence="1">The sequence shown here is derived from an EMBL/GenBank/DDBJ whole genome shotgun (WGS) entry which is preliminary data.</text>
</comment>
<organism evidence="1 2">
    <name type="scientific">Cordyceps fumosorosea (strain ARSEF 2679)</name>
    <name type="common">Isaria fumosorosea</name>
    <dbReference type="NCBI Taxonomy" id="1081104"/>
    <lineage>
        <taxon>Eukaryota</taxon>
        <taxon>Fungi</taxon>
        <taxon>Dikarya</taxon>
        <taxon>Ascomycota</taxon>
        <taxon>Pezizomycotina</taxon>
        <taxon>Sordariomycetes</taxon>
        <taxon>Hypocreomycetidae</taxon>
        <taxon>Hypocreales</taxon>
        <taxon>Cordycipitaceae</taxon>
        <taxon>Cordyceps</taxon>
    </lineage>
</organism>
<dbReference type="EMBL" id="AZHB01000020">
    <property type="protein sequence ID" value="OAA57151.1"/>
    <property type="molecule type" value="Genomic_DNA"/>
</dbReference>
<dbReference type="GeneID" id="30023364"/>
<dbReference type="OrthoDB" id="5946976at2759"/>
<dbReference type="RefSeq" id="XP_018701953.1">
    <property type="nucleotide sequence ID" value="XM_018850676.1"/>
</dbReference>
<evidence type="ECO:0000313" key="1">
    <source>
        <dbReference type="EMBL" id="OAA57151.1"/>
    </source>
</evidence>
<reference evidence="1 2" key="1">
    <citation type="journal article" date="2016" name="Genome Biol. Evol.">
        <title>Divergent and convergent evolution of fungal pathogenicity.</title>
        <authorList>
            <person name="Shang Y."/>
            <person name="Xiao G."/>
            <person name="Zheng P."/>
            <person name="Cen K."/>
            <person name="Zhan S."/>
            <person name="Wang C."/>
        </authorList>
    </citation>
    <scope>NUCLEOTIDE SEQUENCE [LARGE SCALE GENOMIC DNA]</scope>
    <source>
        <strain evidence="1 2">ARSEF 2679</strain>
    </source>
</reference>
<gene>
    <name evidence="1" type="ORF">ISF_07072</name>
</gene>
<dbReference type="AlphaFoldDB" id="A0A167PYQ3"/>
<name>A0A167PYQ3_CORFA</name>
<proteinExistence type="predicted"/>
<protein>
    <submittedName>
        <fullName evidence="1">Uncharacterized protein</fullName>
    </submittedName>
</protein>
<accession>A0A167PYQ3</accession>
<sequence>MDTLRSSFRFKVSSTTTTISVTNHPATMEDALLTRPRALSSVISDIGKLEWTTPIREILPEFQHWDDKVQKNANIAAHVRATLWKRKPIRSRVAPYRAASSLGPRKQ</sequence>
<keyword evidence="2" id="KW-1185">Reference proteome</keyword>